<organism evidence="1 2">
    <name type="scientific">Micromonospora sicca</name>
    <dbReference type="NCBI Taxonomy" id="2202420"/>
    <lineage>
        <taxon>Bacteria</taxon>
        <taxon>Bacillati</taxon>
        <taxon>Actinomycetota</taxon>
        <taxon>Actinomycetes</taxon>
        <taxon>Micromonosporales</taxon>
        <taxon>Micromonosporaceae</taxon>
        <taxon>Micromonospora</taxon>
    </lineage>
</organism>
<dbReference type="EMBL" id="QGKS01000136">
    <property type="protein sequence ID" value="PWR16301.1"/>
    <property type="molecule type" value="Genomic_DNA"/>
</dbReference>
<proteinExistence type="predicted"/>
<dbReference type="AlphaFoldDB" id="A0A317DNN0"/>
<protein>
    <submittedName>
        <fullName evidence="1">Uncharacterized protein</fullName>
    </submittedName>
</protein>
<comment type="caution">
    <text evidence="1">The sequence shown here is derived from an EMBL/GenBank/DDBJ whole genome shotgun (WGS) entry which is preliminary data.</text>
</comment>
<accession>A0A317DNN0</accession>
<reference evidence="1 2" key="1">
    <citation type="submission" date="2018-05" db="EMBL/GenBank/DDBJ databases">
        <title>Micromonosporas from Atacama Desert.</title>
        <authorList>
            <person name="Carro L."/>
            <person name="Golinska P."/>
            <person name="Klenk H.-P."/>
            <person name="Goodfellow M."/>
        </authorList>
    </citation>
    <scope>NUCLEOTIDE SEQUENCE [LARGE SCALE GENOMIC DNA]</scope>
    <source>
        <strain evidence="1 2">4G51</strain>
    </source>
</reference>
<sequence>MAGGALAVVAGGATGWFSADGVGWSPVVLPVAVPGGSDRTVAVAGAGGAVLLLEDNDSGARIWSARGPWSPG</sequence>
<dbReference type="Proteomes" id="UP000246050">
    <property type="component" value="Unassembled WGS sequence"/>
</dbReference>
<evidence type="ECO:0000313" key="2">
    <source>
        <dbReference type="Proteomes" id="UP000246050"/>
    </source>
</evidence>
<gene>
    <name evidence="1" type="ORF">DKT69_06495</name>
</gene>
<name>A0A317DNN0_9ACTN</name>
<evidence type="ECO:0000313" key="1">
    <source>
        <dbReference type="EMBL" id="PWR16301.1"/>
    </source>
</evidence>